<dbReference type="InterPro" id="IPR049366">
    <property type="entry name" value="RGL11_C"/>
</dbReference>
<keyword evidence="1 2" id="KW-0732">Signal</keyword>
<dbReference type="Proteomes" id="UP000764045">
    <property type="component" value="Unassembled WGS sequence"/>
</dbReference>
<dbReference type="Pfam" id="PF18370">
    <property type="entry name" value="RGI_lyase"/>
    <property type="match status" value="1"/>
</dbReference>
<evidence type="ECO:0000313" key="6">
    <source>
        <dbReference type="Proteomes" id="UP000764045"/>
    </source>
</evidence>
<dbReference type="InterPro" id="IPR011050">
    <property type="entry name" value="Pectin_lyase_fold/virulence"/>
</dbReference>
<dbReference type="EMBL" id="JACJJL010000009">
    <property type="protein sequence ID" value="MBM6661513.1"/>
    <property type="molecule type" value="Genomic_DNA"/>
</dbReference>
<dbReference type="InterPro" id="IPR013425">
    <property type="entry name" value="Autotrns_rpt"/>
</dbReference>
<accession>A0A938WMG9</accession>
<evidence type="ECO:0000313" key="5">
    <source>
        <dbReference type="EMBL" id="MBM6661513.1"/>
    </source>
</evidence>
<feature type="domain" description="Rhamnogalacturonan lyase family 11 C-terminal" evidence="4">
    <location>
        <begin position="139"/>
        <end position="649"/>
    </location>
</feature>
<dbReference type="InterPro" id="IPR034641">
    <property type="entry name" value="RGL11"/>
</dbReference>
<dbReference type="InterPro" id="IPR013783">
    <property type="entry name" value="Ig-like_fold"/>
</dbReference>
<dbReference type="SUPFAM" id="SSF51126">
    <property type="entry name" value="Pectin lyase-like"/>
    <property type="match status" value="2"/>
</dbReference>
<feature type="chain" id="PRO_5037757709" evidence="2">
    <location>
        <begin position="21"/>
        <end position="1534"/>
    </location>
</feature>
<gene>
    <name evidence="5" type="ORF">H6B30_07060</name>
</gene>
<evidence type="ECO:0000259" key="4">
    <source>
        <dbReference type="Pfam" id="PF21348"/>
    </source>
</evidence>
<dbReference type="InterPro" id="IPR041624">
    <property type="entry name" value="RGI_lyase"/>
</dbReference>
<evidence type="ECO:0000259" key="3">
    <source>
        <dbReference type="Pfam" id="PF18370"/>
    </source>
</evidence>
<comment type="caution">
    <text evidence="5">The sequence shown here is derived from an EMBL/GenBank/DDBJ whole genome shotgun (WGS) entry which is preliminary data.</text>
</comment>
<dbReference type="RefSeq" id="WP_205109085.1">
    <property type="nucleotide sequence ID" value="NZ_JACJJL010000009.1"/>
</dbReference>
<feature type="signal peptide" evidence="2">
    <location>
        <begin position="1"/>
        <end position="20"/>
    </location>
</feature>
<keyword evidence="6" id="KW-1185">Reference proteome</keyword>
<dbReference type="Pfam" id="PF12951">
    <property type="entry name" value="PATR"/>
    <property type="match status" value="3"/>
</dbReference>
<reference evidence="5 6" key="1">
    <citation type="journal article" date="2021" name="Sci. Rep.">
        <title>The distribution of antibiotic resistance genes in chicken gut microbiota commensals.</title>
        <authorList>
            <person name="Juricova H."/>
            <person name="Matiasovicova J."/>
            <person name="Kubasova T."/>
            <person name="Cejkova D."/>
            <person name="Rychlik I."/>
        </authorList>
    </citation>
    <scope>NUCLEOTIDE SEQUENCE [LARGE SCALE GENOMIC DNA]</scope>
    <source>
        <strain evidence="5 6">An819</strain>
    </source>
</reference>
<dbReference type="Gene3D" id="2.60.40.10">
    <property type="entry name" value="Immunoglobulins"/>
    <property type="match status" value="1"/>
</dbReference>
<protein>
    <submittedName>
        <fullName evidence="5">Autotransporter-associated beta strand repeat-containing protein</fullName>
    </submittedName>
</protein>
<dbReference type="Pfam" id="PF21348">
    <property type="entry name" value="RGL11_C"/>
    <property type="match status" value="1"/>
</dbReference>
<feature type="domain" description="Rhamnogalacturonan I lyase beta-sheet" evidence="3">
    <location>
        <begin position="25"/>
        <end position="83"/>
    </location>
</feature>
<dbReference type="PANTHER" id="PTHR43118:SF1">
    <property type="entry name" value="RHAMNOGALACTURONAN LYASE (EUROFUNG)"/>
    <property type="match status" value="1"/>
</dbReference>
<dbReference type="PANTHER" id="PTHR43118">
    <property type="entry name" value="RHAMNOGALACTURONAN LYASE (EUROFUNG)"/>
    <property type="match status" value="1"/>
</dbReference>
<dbReference type="NCBIfam" id="TIGR02601">
    <property type="entry name" value="autotrns_rpt"/>
    <property type="match status" value="1"/>
</dbReference>
<evidence type="ECO:0000256" key="2">
    <source>
        <dbReference type="SAM" id="SignalP"/>
    </source>
</evidence>
<organism evidence="5 6">
    <name type="scientific">Marseilla massiliensis</name>
    <dbReference type="NCBI Taxonomy" id="1841864"/>
    <lineage>
        <taxon>Bacteria</taxon>
        <taxon>Pseudomonadati</taxon>
        <taxon>Bacteroidota</taxon>
        <taxon>Bacteroidia</taxon>
        <taxon>Bacteroidales</taxon>
        <taxon>Prevotellaceae</taxon>
        <taxon>Marseilla</taxon>
    </lineage>
</organism>
<evidence type="ECO:0000256" key="1">
    <source>
        <dbReference type="ARBA" id="ARBA00022729"/>
    </source>
</evidence>
<sequence length="1534" mass="163834">MRKFYIGLLMAAMLPSCLYAQRIQQKLGRSVVAVAGSDNVLVTWRKLAQEPENCTYNLYMRKQGSSDYTKVNAEPIVNTNYQATVSTIPYGTELAVTMVSPDGTEGDKSSPFLFQSHAYNNVFMDIDFEAAVLNPNNYEFKYAWPMDNDGDGEFDALLVDRRYCGLAGQADPGTTTTSHKLQAYTFDGRCLWTVDMGPNVDIDAGQGDMVVAYDINCDGRTEVIVKSSDGTRFWNKAAETWGSYVGGSQDADTDADGIVDYTKQGKRNPPYYVSIIDGATGEEIVHSELNYSAVTDGADSYGRDNRADYYDDNNGLEYAFLGGSFSICYFDGIHPSLAVQCMNRRKSDGHHYYMCEWTFDWTGGKPQNWHHAYTWPMRSANPPAAEFHQLRVADVDGDGIDEQLGGGYAVNSVKGLVMSPGIGHGDRYDVSDIDPDRPGLEVYAIQQTNLMGQLLYDAATGEHIKEWYLPTIGDVGRGRCIDVDPAHKGYEVFSTMGNLYDCKGNVIKEGETAYPVEAVWWDGDLQRELIASSGGSGRGTNVHVAKYDGSRLIQFSRESDWAVHAGGAVRPAFMGDITGDWREELVLMKQDDKTSTGLIAYSTNIPTDYSFYTLQEDPHYRLDCTTRGYYQMPCTGFYLGGDMPYPPLPPVMVTDLRWQGGGTWGASGSGFTSFDMTAAQDYADGKSVVFDLSGQNGQPIQVNSTLKPSAVYIMNPKGHDYAFNGTGSLAGDMELWKAQQGTATIDINLDFTGRTIISEGTLCINGTVAGPVELRAKGTLAGVARLNGDISFEKALNYEGCRIMPGNDADKFGTMTFGKSLTLPGDVYIELNASAAQMGHVKVDGDLTLEGTNTFTINAAEGQIAVGSYVLAECSGKLTADPDSIAMRGLDGVNCDVTVEGNRLVLTVNESRAPMKDVVWTGNESDKWDYKADNFVAGGAATPFVTNDAVVFNDESANRNVAVADNMVTDGVTFDFDNGTYTLSGEGAISGNGGLTKNGKGEVRMKLVNNSYTGPTVINAGTLTVTNLADGGKNSSIGASTAKQGNLQLNGGTLKVDATNMATDHIVTLSDTATINVASASGTISLKGLVMGDGYLVKDGPGQLNFTYEGSNTFAGLIVRQGKVATGAWNATFCKPGSTMVLAGGTVDLLDVNNSSTRPEFNYKVTVVEGTDNTVMGTIRGDINGSFTGKGNLTIVSDGVRNDIGADFSKFEGTLTAQGENFRLQDNVTDMGMTSLVLADGAIVRHYNDNGGNSRAVKTVVGSLASKATDCELGNGIDSYEVGQNNSSTKYAGRLTAKTITKRGTGTLTISGTESTSDLVVDEGALDLYCNPYTAAPTSLTSGTITVNDGARVIGYAGAAAMVVNKGGVISAGYDDRTGMMKSTGSLTLGEGSTIVVRLGLSSGSRRTYDSYKFNGAVTHNADTVLVVVPEGRMLAAGDEFDVFDGEGKQSGSFIIKTVSPGQDITWDSSDFLSEGVLRVATADAIGGVAADAARVDVYSVDGIKLRGGVCRDKALDGLAPGVYIVGDRKMVKE</sequence>
<proteinExistence type="predicted"/>
<name>A0A938WMG9_9BACT</name>